<keyword evidence="6 11" id="KW-0812">Transmembrane</keyword>
<keyword evidence="7" id="KW-0653">Protein transport</keyword>
<comment type="similarity">
    <text evidence="2 10">Belongs to the GSP K family.</text>
</comment>
<dbReference type="AlphaFoldDB" id="A0A839IKH5"/>
<dbReference type="InterPro" id="IPR005628">
    <property type="entry name" value="GspK"/>
</dbReference>
<dbReference type="SUPFAM" id="SSF54523">
    <property type="entry name" value="Pili subunits"/>
    <property type="match status" value="1"/>
</dbReference>
<dbReference type="SUPFAM" id="SSF158544">
    <property type="entry name" value="GspK insert domain-like"/>
    <property type="match status" value="1"/>
</dbReference>
<dbReference type="InterPro" id="IPR038072">
    <property type="entry name" value="GspK_central_sf"/>
</dbReference>
<name>A0A839IKH5_9GAMM</name>
<keyword evidence="14" id="KW-1185">Reference proteome</keyword>
<evidence type="ECO:0000256" key="11">
    <source>
        <dbReference type="SAM" id="Phobius"/>
    </source>
</evidence>
<proteinExistence type="inferred from homology"/>
<dbReference type="NCBIfam" id="NF037980">
    <property type="entry name" value="T2SS_GspK"/>
    <property type="match status" value="1"/>
</dbReference>
<feature type="domain" description="T2SS protein K first SAM-like" evidence="12">
    <location>
        <begin position="135"/>
        <end position="235"/>
    </location>
</feature>
<evidence type="ECO:0000256" key="1">
    <source>
        <dbReference type="ARBA" id="ARBA00004533"/>
    </source>
</evidence>
<keyword evidence="9 10" id="KW-0472">Membrane</keyword>
<comment type="caution">
    <text evidence="13">The sequence shown here is derived from an EMBL/GenBank/DDBJ whole genome shotgun (WGS) entry which is preliminary data.</text>
</comment>
<evidence type="ECO:0000313" key="14">
    <source>
        <dbReference type="Proteomes" id="UP000565262"/>
    </source>
</evidence>
<keyword evidence="3 10" id="KW-0813">Transport</keyword>
<sequence>MALNQTNLSELRILFREPSSVCYERGVALISVLLIFAIASVLAIRMMSSGSIQVEQAGSYLHRQQLEAYSRGVESYVQALLLQDIKEDNLKGDQASDHRGEAWAKLERFPLDQFAEQGNDAGEILLKLEPVDHLFNVNGLIDKEGKRDNEAYSYFRRLMSQYDVSQGVAEQTLDWLDDDDNRVGLLGAEDNEYLLKEPPYRSPDARITDISELLLINDAPVKAWSELREVIMAFPGQSKANLNWISPEQLALMLNKSLVDTEQWLKDREDTPISSIEQFLTDKGLDAGLKKRLAVRSEYFRLRVIVTIHEQKSWLTSIIFRDSEKETIRVLSRNYLPFGEKRVLKEKSKETV</sequence>
<dbReference type="EMBL" id="JACJFM010000004">
    <property type="protein sequence ID" value="MBB1485853.1"/>
    <property type="molecule type" value="Genomic_DNA"/>
</dbReference>
<evidence type="ECO:0000256" key="10">
    <source>
        <dbReference type="PIRNR" id="PIRNR002786"/>
    </source>
</evidence>
<keyword evidence="4 10" id="KW-1003">Cell membrane</keyword>
<evidence type="ECO:0000256" key="7">
    <source>
        <dbReference type="ARBA" id="ARBA00022927"/>
    </source>
</evidence>
<feature type="transmembrane region" description="Helical" evidence="11">
    <location>
        <begin position="26"/>
        <end position="44"/>
    </location>
</feature>
<organism evidence="13 14">
    <name type="scientific">Oceanospirillum sediminis</name>
    <dbReference type="NCBI Taxonomy" id="2760088"/>
    <lineage>
        <taxon>Bacteria</taxon>
        <taxon>Pseudomonadati</taxon>
        <taxon>Pseudomonadota</taxon>
        <taxon>Gammaproteobacteria</taxon>
        <taxon>Oceanospirillales</taxon>
        <taxon>Oceanospirillaceae</taxon>
        <taxon>Oceanospirillum</taxon>
    </lineage>
</organism>
<dbReference type="RefSeq" id="WP_182807642.1">
    <property type="nucleotide sequence ID" value="NZ_JACJFM010000004.1"/>
</dbReference>
<evidence type="ECO:0000313" key="13">
    <source>
        <dbReference type="EMBL" id="MBB1485853.1"/>
    </source>
</evidence>
<protein>
    <recommendedName>
        <fullName evidence="10">Type II secretion system protein K</fullName>
    </recommendedName>
</protein>
<dbReference type="Pfam" id="PF21687">
    <property type="entry name" value="T2SSK_1st"/>
    <property type="match status" value="1"/>
</dbReference>
<dbReference type="PANTHER" id="PTHR38831:SF1">
    <property type="entry name" value="TYPE II SECRETION SYSTEM PROTEIN K-RELATED"/>
    <property type="match status" value="1"/>
</dbReference>
<evidence type="ECO:0000259" key="12">
    <source>
        <dbReference type="Pfam" id="PF21687"/>
    </source>
</evidence>
<dbReference type="Proteomes" id="UP000565262">
    <property type="component" value="Unassembled WGS sequence"/>
</dbReference>
<dbReference type="InterPro" id="IPR049031">
    <property type="entry name" value="T2SSK_SAM-like_1st"/>
</dbReference>
<evidence type="ECO:0000256" key="3">
    <source>
        <dbReference type="ARBA" id="ARBA00022448"/>
    </source>
</evidence>
<evidence type="ECO:0000256" key="6">
    <source>
        <dbReference type="ARBA" id="ARBA00022692"/>
    </source>
</evidence>
<dbReference type="Gene3D" id="3.30.1300.30">
    <property type="entry name" value="GSPII I/J protein-like"/>
    <property type="match status" value="1"/>
</dbReference>
<dbReference type="GO" id="GO:0005886">
    <property type="term" value="C:plasma membrane"/>
    <property type="evidence" value="ECO:0007669"/>
    <property type="project" value="UniProtKB-SubCell"/>
</dbReference>
<dbReference type="PIRSF" id="PIRSF002786">
    <property type="entry name" value="XcpX"/>
    <property type="match status" value="1"/>
</dbReference>
<evidence type="ECO:0000256" key="5">
    <source>
        <dbReference type="ARBA" id="ARBA00022519"/>
    </source>
</evidence>
<evidence type="ECO:0000256" key="2">
    <source>
        <dbReference type="ARBA" id="ARBA00007246"/>
    </source>
</evidence>
<evidence type="ECO:0000256" key="9">
    <source>
        <dbReference type="ARBA" id="ARBA00023136"/>
    </source>
</evidence>
<accession>A0A839IKH5</accession>
<keyword evidence="8 11" id="KW-1133">Transmembrane helix</keyword>
<dbReference type="Gene3D" id="1.10.40.60">
    <property type="entry name" value="EpsJ-like"/>
    <property type="match status" value="2"/>
</dbReference>
<dbReference type="InterPro" id="IPR045584">
    <property type="entry name" value="Pilin-like"/>
</dbReference>
<dbReference type="GO" id="GO:0009306">
    <property type="term" value="P:protein secretion"/>
    <property type="evidence" value="ECO:0007669"/>
    <property type="project" value="InterPro"/>
</dbReference>
<evidence type="ECO:0000256" key="8">
    <source>
        <dbReference type="ARBA" id="ARBA00022989"/>
    </source>
</evidence>
<reference evidence="13 14" key="1">
    <citation type="submission" date="2020-08" db="EMBL/GenBank/DDBJ databases">
        <title>Oceanospirillum sp. nov. isolated from marine sediment.</title>
        <authorList>
            <person name="Ji X."/>
        </authorList>
    </citation>
    <scope>NUCLEOTIDE SEQUENCE [LARGE SCALE GENOMIC DNA]</scope>
    <source>
        <strain evidence="13 14">D5</strain>
    </source>
</reference>
<keyword evidence="5 10" id="KW-0997">Cell inner membrane</keyword>
<comment type="subcellular location">
    <subcellularLocation>
        <location evidence="1 10">Cell inner membrane</location>
    </subcellularLocation>
</comment>
<evidence type="ECO:0000256" key="4">
    <source>
        <dbReference type="ARBA" id="ARBA00022475"/>
    </source>
</evidence>
<gene>
    <name evidence="13" type="primary">gspK</name>
    <name evidence="13" type="ORF">H4O21_04405</name>
</gene>
<dbReference type="PANTHER" id="PTHR38831">
    <property type="entry name" value="TYPE II SECRETION SYSTEM PROTEIN K"/>
    <property type="match status" value="1"/>
</dbReference>